<dbReference type="Pfam" id="PF12796">
    <property type="entry name" value="Ank_2"/>
    <property type="match status" value="1"/>
</dbReference>
<dbReference type="PROSITE" id="PS50088">
    <property type="entry name" value="ANK_REPEAT"/>
    <property type="match status" value="1"/>
</dbReference>
<feature type="repeat" description="ANK" evidence="3">
    <location>
        <begin position="25"/>
        <end position="57"/>
    </location>
</feature>
<evidence type="ECO:0000256" key="2">
    <source>
        <dbReference type="ARBA" id="ARBA00023043"/>
    </source>
</evidence>
<dbReference type="InterPro" id="IPR036770">
    <property type="entry name" value="Ankyrin_rpt-contain_sf"/>
</dbReference>
<name>A0A444U0J1_ACIRT</name>
<evidence type="ECO:0000256" key="1">
    <source>
        <dbReference type="ARBA" id="ARBA00022737"/>
    </source>
</evidence>
<evidence type="ECO:0000313" key="5">
    <source>
        <dbReference type="Proteomes" id="UP000289886"/>
    </source>
</evidence>
<dbReference type="PANTHER" id="PTHR24198">
    <property type="entry name" value="ANKYRIN REPEAT AND PROTEIN KINASE DOMAIN-CONTAINING PROTEIN"/>
    <property type="match status" value="1"/>
</dbReference>
<dbReference type="GO" id="GO:0005737">
    <property type="term" value="C:cytoplasm"/>
    <property type="evidence" value="ECO:0007669"/>
    <property type="project" value="TreeGrafter"/>
</dbReference>
<evidence type="ECO:0000313" key="4">
    <source>
        <dbReference type="EMBL" id="RXM28665.1"/>
    </source>
</evidence>
<dbReference type="PANTHER" id="PTHR24198:SF165">
    <property type="entry name" value="ANKYRIN REPEAT-CONTAINING PROTEIN-RELATED"/>
    <property type="match status" value="1"/>
</dbReference>
<dbReference type="SMART" id="SM00248">
    <property type="entry name" value="ANK"/>
    <property type="match status" value="1"/>
</dbReference>
<sequence>MQRSYSHVCEWLVEAGVNIFTSDQDKQTPLHMACKNANPKVVELLLQKGSSVNIMSYSSNTPMHNILKGVALKLEDQPELIVHSLLNYGAIHIWPEALPKDSH</sequence>
<dbReference type="InterPro" id="IPR002110">
    <property type="entry name" value="Ankyrin_rpt"/>
</dbReference>
<keyword evidence="1" id="KW-0677">Repeat</keyword>
<dbReference type="PROSITE" id="PS50297">
    <property type="entry name" value="ANK_REP_REGION"/>
    <property type="match status" value="1"/>
</dbReference>
<proteinExistence type="predicted"/>
<reference evidence="4 5" key="1">
    <citation type="submission" date="2019-01" db="EMBL/GenBank/DDBJ databases">
        <title>Draft Genome and Complete Hox-Cluster Characterization of the Sterlet Sturgeon (Acipenser ruthenus).</title>
        <authorList>
            <person name="Wei Q."/>
        </authorList>
    </citation>
    <scope>NUCLEOTIDE SEQUENCE [LARGE SCALE GENOMIC DNA]</scope>
    <source>
        <strain evidence="4">WHYD16114868_AA</strain>
        <tissue evidence="4">Blood</tissue>
    </source>
</reference>
<dbReference type="Gene3D" id="1.25.40.20">
    <property type="entry name" value="Ankyrin repeat-containing domain"/>
    <property type="match status" value="1"/>
</dbReference>
<dbReference type="SUPFAM" id="SSF48403">
    <property type="entry name" value="Ankyrin repeat"/>
    <property type="match status" value="1"/>
</dbReference>
<organism evidence="4 5">
    <name type="scientific">Acipenser ruthenus</name>
    <name type="common">Sterlet sturgeon</name>
    <dbReference type="NCBI Taxonomy" id="7906"/>
    <lineage>
        <taxon>Eukaryota</taxon>
        <taxon>Metazoa</taxon>
        <taxon>Chordata</taxon>
        <taxon>Craniata</taxon>
        <taxon>Vertebrata</taxon>
        <taxon>Euteleostomi</taxon>
        <taxon>Actinopterygii</taxon>
        <taxon>Chondrostei</taxon>
        <taxon>Acipenseriformes</taxon>
        <taxon>Acipenseridae</taxon>
        <taxon>Acipenser</taxon>
    </lineage>
</organism>
<dbReference type="Proteomes" id="UP000289886">
    <property type="component" value="Unassembled WGS sequence"/>
</dbReference>
<evidence type="ECO:0000256" key="3">
    <source>
        <dbReference type="PROSITE-ProRule" id="PRU00023"/>
    </source>
</evidence>
<dbReference type="EMBL" id="SCEB01215598">
    <property type="protein sequence ID" value="RXM28665.1"/>
    <property type="molecule type" value="Genomic_DNA"/>
</dbReference>
<keyword evidence="2 3" id="KW-0040">ANK repeat</keyword>
<dbReference type="AlphaFoldDB" id="A0A444U0J1"/>
<accession>A0A444U0J1</accession>
<keyword evidence="5" id="KW-1185">Reference proteome</keyword>
<protein>
    <submittedName>
        <fullName evidence="4">Ankyrin repeat and SOCS box protein 10</fullName>
    </submittedName>
</protein>
<comment type="caution">
    <text evidence="4">The sequence shown here is derived from an EMBL/GenBank/DDBJ whole genome shotgun (WGS) entry which is preliminary data.</text>
</comment>
<gene>
    <name evidence="4" type="ORF">EOD39_9527</name>
</gene>